<feature type="transmembrane region" description="Helical" evidence="1">
    <location>
        <begin position="57"/>
        <end position="77"/>
    </location>
</feature>
<proteinExistence type="predicted"/>
<dbReference type="Proteomes" id="UP000215914">
    <property type="component" value="Unassembled WGS sequence"/>
</dbReference>
<feature type="transmembrane region" description="Helical" evidence="1">
    <location>
        <begin position="97"/>
        <end position="115"/>
    </location>
</feature>
<keyword evidence="1" id="KW-0812">Transmembrane</keyword>
<organism evidence="2 3">
    <name type="scientific">Helianthus annuus</name>
    <name type="common">Common sunflower</name>
    <dbReference type="NCBI Taxonomy" id="4232"/>
    <lineage>
        <taxon>Eukaryota</taxon>
        <taxon>Viridiplantae</taxon>
        <taxon>Streptophyta</taxon>
        <taxon>Embryophyta</taxon>
        <taxon>Tracheophyta</taxon>
        <taxon>Spermatophyta</taxon>
        <taxon>Magnoliopsida</taxon>
        <taxon>eudicotyledons</taxon>
        <taxon>Gunneridae</taxon>
        <taxon>Pentapetalae</taxon>
        <taxon>asterids</taxon>
        <taxon>campanulids</taxon>
        <taxon>Asterales</taxon>
        <taxon>Asteraceae</taxon>
        <taxon>Asteroideae</taxon>
        <taxon>Heliantheae alliance</taxon>
        <taxon>Heliantheae</taxon>
        <taxon>Helianthus</taxon>
    </lineage>
</organism>
<reference evidence="2" key="1">
    <citation type="journal article" date="2017" name="Nature">
        <title>The sunflower genome provides insights into oil metabolism, flowering and Asterid evolution.</title>
        <authorList>
            <person name="Badouin H."/>
            <person name="Gouzy J."/>
            <person name="Grassa C.J."/>
            <person name="Murat F."/>
            <person name="Staton S.E."/>
            <person name="Cottret L."/>
            <person name="Lelandais-Briere C."/>
            <person name="Owens G.L."/>
            <person name="Carrere S."/>
            <person name="Mayjonade B."/>
            <person name="Legrand L."/>
            <person name="Gill N."/>
            <person name="Kane N.C."/>
            <person name="Bowers J.E."/>
            <person name="Hubner S."/>
            <person name="Bellec A."/>
            <person name="Berard A."/>
            <person name="Berges H."/>
            <person name="Blanchet N."/>
            <person name="Boniface M.C."/>
            <person name="Brunel D."/>
            <person name="Catrice O."/>
            <person name="Chaidir N."/>
            <person name="Claudel C."/>
            <person name="Donnadieu C."/>
            <person name="Faraut T."/>
            <person name="Fievet G."/>
            <person name="Helmstetter N."/>
            <person name="King M."/>
            <person name="Knapp S.J."/>
            <person name="Lai Z."/>
            <person name="Le Paslier M.C."/>
            <person name="Lippi Y."/>
            <person name="Lorenzon L."/>
            <person name="Mandel J.R."/>
            <person name="Marage G."/>
            <person name="Marchand G."/>
            <person name="Marquand E."/>
            <person name="Bret-Mestries E."/>
            <person name="Morien E."/>
            <person name="Nambeesan S."/>
            <person name="Nguyen T."/>
            <person name="Pegot-Espagnet P."/>
            <person name="Pouilly N."/>
            <person name="Raftis F."/>
            <person name="Sallet E."/>
            <person name="Schiex T."/>
            <person name="Thomas J."/>
            <person name="Vandecasteele C."/>
            <person name="Vares D."/>
            <person name="Vear F."/>
            <person name="Vautrin S."/>
            <person name="Crespi M."/>
            <person name="Mangin B."/>
            <person name="Burke J.M."/>
            <person name="Salse J."/>
            <person name="Munos S."/>
            <person name="Vincourt P."/>
            <person name="Rieseberg L.H."/>
            <person name="Langlade N.B."/>
        </authorList>
    </citation>
    <scope>NUCLEOTIDE SEQUENCE</scope>
    <source>
        <tissue evidence="2">Leaves</tissue>
    </source>
</reference>
<dbReference type="Gramene" id="mRNA:HanXRQr2_Chr15g0705271">
    <property type="protein sequence ID" value="mRNA:HanXRQr2_Chr15g0705271"/>
    <property type="gene ID" value="HanXRQr2_Chr15g0705271"/>
</dbReference>
<protein>
    <submittedName>
        <fullName evidence="2">Uncharacterized protein</fullName>
    </submittedName>
</protein>
<dbReference type="AlphaFoldDB" id="A0A9K3E213"/>
<comment type="caution">
    <text evidence="2">The sequence shown here is derived from an EMBL/GenBank/DDBJ whole genome shotgun (WGS) entry which is preliminary data.</text>
</comment>
<evidence type="ECO:0000313" key="2">
    <source>
        <dbReference type="EMBL" id="KAF5765570.1"/>
    </source>
</evidence>
<keyword evidence="3" id="KW-1185">Reference proteome</keyword>
<keyword evidence="1" id="KW-0472">Membrane</keyword>
<accession>A0A9K3E213</accession>
<evidence type="ECO:0000313" key="3">
    <source>
        <dbReference type="Proteomes" id="UP000215914"/>
    </source>
</evidence>
<sequence>MVGGGWSAVLVLEAVSLMWRSEQKRGRVSLMWTWSAYVDATAVSGGCRRRTGVGGRYPCDGMVFAGAFLNVLNLGAFECLNMVRVFASNFECLNLDVFAGAFECLLVVLAGVFFFF</sequence>
<reference evidence="2" key="2">
    <citation type="submission" date="2020-06" db="EMBL/GenBank/DDBJ databases">
        <title>Helianthus annuus Genome sequencing and assembly Release 2.</title>
        <authorList>
            <person name="Gouzy J."/>
            <person name="Langlade N."/>
            <person name="Munos S."/>
        </authorList>
    </citation>
    <scope>NUCLEOTIDE SEQUENCE</scope>
    <source>
        <tissue evidence="2">Leaves</tissue>
    </source>
</reference>
<keyword evidence="1" id="KW-1133">Transmembrane helix</keyword>
<dbReference type="EMBL" id="MNCJ02000330">
    <property type="protein sequence ID" value="KAF5765570.1"/>
    <property type="molecule type" value="Genomic_DNA"/>
</dbReference>
<name>A0A9K3E213_HELAN</name>
<evidence type="ECO:0000256" key="1">
    <source>
        <dbReference type="SAM" id="Phobius"/>
    </source>
</evidence>
<gene>
    <name evidence="2" type="ORF">HanXRQr2_Chr15g0705271</name>
</gene>